<reference evidence="2" key="1">
    <citation type="submission" date="2017-01" db="EMBL/GenBank/DDBJ databases">
        <authorList>
            <person name="Varghese N."/>
            <person name="Submissions S."/>
        </authorList>
    </citation>
    <scope>NUCLEOTIDE SEQUENCE [LARGE SCALE GENOMIC DNA]</scope>
    <source>
        <strain evidence="2">DSM 19945</strain>
    </source>
</reference>
<dbReference type="EMBL" id="FTOG01000001">
    <property type="protein sequence ID" value="SIS47309.1"/>
    <property type="molecule type" value="Genomic_DNA"/>
</dbReference>
<dbReference type="AlphaFoldDB" id="A0A1N7JDA6"/>
<gene>
    <name evidence="1" type="ORF">SAMN05421580_101626</name>
</gene>
<dbReference type="Pfam" id="PF20083">
    <property type="entry name" value="DUF6477"/>
    <property type="match status" value="1"/>
</dbReference>
<accession>A0A1N7JDA6</accession>
<sequence>MSELLEQMARLRRPKLLIRAARFGQSDYNRRRDLKRLLAQSELPPPASALRTLLEIEAALEEARLNGTAAYSFLRHIEVLIAVMAEARLLAPCPNPPAANAT</sequence>
<evidence type="ECO:0000313" key="1">
    <source>
        <dbReference type="EMBL" id="SIS47309.1"/>
    </source>
</evidence>
<evidence type="ECO:0000313" key="2">
    <source>
        <dbReference type="Proteomes" id="UP000186221"/>
    </source>
</evidence>
<protein>
    <submittedName>
        <fullName evidence="1">Uncharacterized protein</fullName>
    </submittedName>
</protein>
<proteinExistence type="predicted"/>
<organism evidence="1 2">
    <name type="scientific">Rhodobacter aestuarii</name>
    <dbReference type="NCBI Taxonomy" id="453582"/>
    <lineage>
        <taxon>Bacteria</taxon>
        <taxon>Pseudomonadati</taxon>
        <taxon>Pseudomonadota</taxon>
        <taxon>Alphaproteobacteria</taxon>
        <taxon>Rhodobacterales</taxon>
        <taxon>Rhodobacter group</taxon>
        <taxon>Rhodobacter</taxon>
    </lineage>
</organism>
<dbReference type="OrthoDB" id="7875218at2"/>
<dbReference type="STRING" id="453582.SAMN05421580_101626"/>
<dbReference type="RefSeq" id="WP_076483530.1">
    <property type="nucleotide sequence ID" value="NZ_FTOG01000001.1"/>
</dbReference>
<dbReference type="InterPro" id="IPR045516">
    <property type="entry name" value="DUF6477"/>
</dbReference>
<name>A0A1N7JDA6_9RHOB</name>
<keyword evidence="2" id="KW-1185">Reference proteome</keyword>
<dbReference type="Proteomes" id="UP000186221">
    <property type="component" value="Unassembled WGS sequence"/>
</dbReference>